<gene>
    <name evidence="4" type="ORF">FE782_01030</name>
</gene>
<protein>
    <recommendedName>
        <fullName evidence="6">MORN repeat protein</fullName>
    </recommendedName>
</protein>
<comment type="caution">
    <text evidence="4">The sequence shown here is derived from an EMBL/GenBank/DDBJ whole genome shotgun (WGS) entry which is preliminary data.</text>
</comment>
<dbReference type="Proteomes" id="UP000309676">
    <property type="component" value="Unassembled WGS sequence"/>
</dbReference>
<keyword evidence="3" id="KW-0472">Membrane</keyword>
<dbReference type="PANTHER" id="PTHR43215">
    <property type="entry name" value="RADIAL SPOKE HEAD 1 HOMOLOG"/>
    <property type="match status" value="1"/>
</dbReference>
<evidence type="ECO:0008006" key="6">
    <source>
        <dbReference type="Google" id="ProtNLM"/>
    </source>
</evidence>
<dbReference type="Pfam" id="PF02493">
    <property type="entry name" value="MORN"/>
    <property type="match status" value="9"/>
</dbReference>
<feature type="region of interest" description="Disordered" evidence="2">
    <location>
        <begin position="405"/>
        <end position="429"/>
    </location>
</feature>
<dbReference type="Gene3D" id="2.20.110.10">
    <property type="entry name" value="Histone H3 K4-specific methyltransferase SET7/9 N-terminal domain"/>
    <property type="match status" value="3"/>
</dbReference>
<dbReference type="PANTHER" id="PTHR43215:SF14">
    <property type="entry name" value="RADIAL SPOKE HEAD 1 HOMOLOG"/>
    <property type="match status" value="1"/>
</dbReference>
<dbReference type="RefSeq" id="WP_138191606.1">
    <property type="nucleotide sequence ID" value="NZ_VCIW01000001.1"/>
</dbReference>
<sequence length="533" mass="56792">MIEKIVKPFITPIQKKILMPLKRAKSWPKLLVKWLKKKFKEILGQKEITKASYVPIGNYYVSKKLIVIVVIVILALYFLIFIKPPKFVNKLLARKPAVTVAQDGTAAAYTGAAKLYAADGSLLFEGELAEGLYQGPGKLFEPDGSVLQEGTFEKGQLLQGSAYDSEGVLLYAGSFAAGMYSGQGTSYYPNGAVRYQGEFQAGMPSGQGRLFDEAGVLLYEGAFANGAYAGEGTEYDGAGNIRYQGAFLAGKYNGAGKLLTVGGVVRYEGMFSNGLPTGQGVMYYPNGGKQYEGAFAAGEYSGEGRLFATNGMPAYVGSFMAGKFHGDGERYGSLGTVEYRGKFANGRMNGPGTWLRPDGTVAFQGMFKDNEPDYAAFLGATAARLEELLGGPPTTFDIEGGAVTIPEAPTASSDDPATEGDAAEEAPAEPVFVPAEPAPNADLLLAYQDLRLIFVLSALEDGTNGVSEVRLLPGDALDRAAARLAESAAQEPSIGPFSIDADDERIYQWNGTTYTIRVDEGGKPVSGTVRKTV</sequence>
<evidence type="ECO:0000256" key="1">
    <source>
        <dbReference type="ARBA" id="ARBA00022737"/>
    </source>
</evidence>
<evidence type="ECO:0000256" key="2">
    <source>
        <dbReference type="SAM" id="MobiDB-lite"/>
    </source>
</evidence>
<keyword evidence="3" id="KW-1133">Transmembrane helix</keyword>
<accession>A0A5R9GK88</accession>
<name>A0A5R9GK88_9BACL</name>
<feature type="compositionally biased region" description="Acidic residues" evidence="2">
    <location>
        <begin position="416"/>
        <end position="427"/>
    </location>
</feature>
<keyword evidence="3" id="KW-0812">Transmembrane</keyword>
<evidence type="ECO:0000256" key="3">
    <source>
        <dbReference type="SAM" id="Phobius"/>
    </source>
</evidence>
<evidence type="ECO:0000313" key="5">
    <source>
        <dbReference type="Proteomes" id="UP000309676"/>
    </source>
</evidence>
<dbReference type="SUPFAM" id="SSF82185">
    <property type="entry name" value="Histone H3 K4-specific methyltransferase SET7/9 N-terminal domain"/>
    <property type="match status" value="2"/>
</dbReference>
<dbReference type="SMART" id="SM00698">
    <property type="entry name" value="MORN"/>
    <property type="match status" value="7"/>
</dbReference>
<keyword evidence="1" id="KW-0677">Repeat</keyword>
<organism evidence="4 5">
    <name type="scientific">Paenibacillus antri</name>
    <dbReference type="NCBI Taxonomy" id="2582848"/>
    <lineage>
        <taxon>Bacteria</taxon>
        <taxon>Bacillati</taxon>
        <taxon>Bacillota</taxon>
        <taxon>Bacilli</taxon>
        <taxon>Bacillales</taxon>
        <taxon>Paenibacillaceae</taxon>
        <taxon>Paenibacillus</taxon>
    </lineage>
</organism>
<dbReference type="AlphaFoldDB" id="A0A5R9GK88"/>
<dbReference type="OrthoDB" id="1777834at2"/>
<dbReference type="InterPro" id="IPR003409">
    <property type="entry name" value="MORN"/>
</dbReference>
<dbReference type="EMBL" id="VCIW01000001">
    <property type="protein sequence ID" value="TLS53964.1"/>
    <property type="molecule type" value="Genomic_DNA"/>
</dbReference>
<reference evidence="4 5" key="1">
    <citation type="submission" date="2019-05" db="EMBL/GenBank/DDBJ databases">
        <authorList>
            <person name="Narsing Rao M.P."/>
            <person name="Li W.J."/>
        </authorList>
    </citation>
    <scope>NUCLEOTIDE SEQUENCE [LARGE SCALE GENOMIC DNA]</scope>
    <source>
        <strain evidence="4 5">SYSU_K30003</strain>
    </source>
</reference>
<proteinExistence type="predicted"/>
<evidence type="ECO:0000313" key="4">
    <source>
        <dbReference type="EMBL" id="TLS53964.1"/>
    </source>
</evidence>
<feature type="transmembrane region" description="Helical" evidence="3">
    <location>
        <begin position="65"/>
        <end position="82"/>
    </location>
</feature>
<keyword evidence="5" id="KW-1185">Reference proteome</keyword>